<evidence type="ECO:0000256" key="7">
    <source>
        <dbReference type="ARBA" id="ARBA00023134"/>
    </source>
</evidence>
<feature type="binding site" evidence="8">
    <location>
        <begin position="305"/>
        <end position="307"/>
    </location>
    <ligand>
        <name>GTP</name>
        <dbReference type="ChEBI" id="CHEBI:37565"/>
    </ligand>
</feature>
<dbReference type="RefSeq" id="WP_045880618.1">
    <property type="nucleotide sequence ID" value="NZ_LAOD01000016.1"/>
</dbReference>
<dbReference type="CDD" id="cd01898">
    <property type="entry name" value="Obg"/>
    <property type="match status" value="1"/>
</dbReference>
<feature type="binding site" evidence="8">
    <location>
        <begin position="279"/>
        <end position="282"/>
    </location>
    <ligand>
        <name>GTP</name>
        <dbReference type="ChEBI" id="CHEBI:37565"/>
    </ligand>
</feature>
<dbReference type="EMBL" id="LAOD01000016">
    <property type="protein sequence ID" value="KJV86166.1"/>
    <property type="molecule type" value="Genomic_DNA"/>
</dbReference>
<dbReference type="Pfam" id="PF01926">
    <property type="entry name" value="MMR_HSR1"/>
    <property type="match status" value="1"/>
</dbReference>
<keyword evidence="3 8" id="KW-0479">Metal-binding</keyword>
<feature type="binding site" evidence="8">
    <location>
        <begin position="191"/>
        <end position="195"/>
    </location>
    <ligand>
        <name>GTP</name>
        <dbReference type="ChEBI" id="CHEBI:37565"/>
    </ligand>
</feature>
<feature type="domain" description="Obg" evidence="10">
    <location>
        <begin position="1"/>
        <end position="159"/>
    </location>
</feature>
<feature type="binding site" evidence="8">
    <location>
        <begin position="212"/>
        <end position="215"/>
    </location>
    <ligand>
        <name>GTP</name>
        <dbReference type="ChEBI" id="CHEBI:37565"/>
    </ligand>
</feature>
<sequence length="353" mass="38495">MSFIDEAKVFVKGGNGGNGCVSFRREKYIEFGGPDGGNGGDGGSVILEASSAVNTLLFFRYHQHLRAENGKSGSGKKKSGASGRDLVIKVPIGTQVFDSPGGSLIADLSTVGQRYVVASGGKGGVGNAQYKSSTNRAPVYYTLGAVEEEFPIFMQLKVLSDIGIIGMPNAGKSSLLSRCTMSKTKVADYPFTTLEPHLGVARINEYDLILADIPGLIENANEGAGLGHKFLKHIERCSLLLHLIDGSTEDIVGAYKLVSRELAMYSKELSEKREVIVLNKCDMITEEEIVQKKHLLENYSNKTVVTLSLDDPLNPLLVMLYEMLHKDDIEEEESKKFDPFLHVGYNKKKTPKI</sequence>
<feature type="binding site" evidence="8">
    <location>
        <begin position="166"/>
        <end position="173"/>
    </location>
    <ligand>
        <name>GTP</name>
        <dbReference type="ChEBI" id="CHEBI:37565"/>
    </ligand>
</feature>
<accession>A0A0F3Q1Z0</accession>
<dbReference type="Gene3D" id="3.40.50.300">
    <property type="entry name" value="P-loop containing nucleotide triphosphate hydrolases"/>
    <property type="match status" value="1"/>
</dbReference>
<dbReference type="InterPro" id="IPR005225">
    <property type="entry name" value="Small_GTP-bd"/>
</dbReference>
<dbReference type="InterPro" id="IPR045086">
    <property type="entry name" value="OBG_GTPase"/>
</dbReference>
<dbReference type="NCBIfam" id="NF008956">
    <property type="entry name" value="PRK12299.1"/>
    <property type="match status" value="1"/>
</dbReference>
<name>A0A0F3Q1Z0_ANAPH</name>
<dbReference type="InterPro" id="IPR036726">
    <property type="entry name" value="GTP1_OBG_dom_sf"/>
</dbReference>
<evidence type="ECO:0000256" key="1">
    <source>
        <dbReference type="ARBA" id="ARBA00007699"/>
    </source>
</evidence>
<keyword evidence="7 8" id="KW-0342">GTP-binding</keyword>
<dbReference type="PANTHER" id="PTHR11702:SF31">
    <property type="entry name" value="MITOCHONDRIAL RIBOSOME-ASSOCIATED GTPASE 2"/>
    <property type="match status" value="1"/>
</dbReference>
<dbReference type="PROSITE" id="PS51883">
    <property type="entry name" value="OBG"/>
    <property type="match status" value="1"/>
</dbReference>
<dbReference type="SUPFAM" id="SSF52540">
    <property type="entry name" value="P-loop containing nucleoside triphosphate hydrolases"/>
    <property type="match status" value="1"/>
</dbReference>
<keyword evidence="4 8" id="KW-0547">Nucleotide-binding</keyword>
<dbReference type="NCBIfam" id="NF008955">
    <property type="entry name" value="PRK12297.1"/>
    <property type="match status" value="1"/>
</dbReference>
<protein>
    <recommendedName>
        <fullName evidence="8">GTPase Obg</fullName>
        <ecNumber evidence="8">3.6.5.-</ecNumber>
    </recommendedName>
    <alternativeName>
        <fullName evidence="8">GTP-binding protein Obg</fullName>
    </alternativeName>
</protein>
<dbReference type="Proteomes" id="UP000033722">
    <property type="component" value="Unassembled WGS sequence"/>
</dbReference>
<dbReference type="HAMAP" id="MF_01454">
    <property type="entry name" value="GTPase_Obg"/>
    <property type="match status" value="1"/>
</dbReference>
<comment type="cofactor">
    <cofactor evidence="8">
        <name>Mg(2+)</name>
        <dbReference type="ChEBI" id="CHEBI:18420"/>
    </cofactor>
</comment>
<dbReference type="PROSITE" id="PS51710">
    <property type="entry name" value="G_OBG"/>
    <property type="match status" value="1"/>
</dbReference>
<comment type="similarity">
    <text evidence="1 8">Belongs to the TRAFAC class OBG-HflX-like GTPase superfamily. OBG GTPase family.</text>
</comment>
<dbReference type="FunFam" id="2.70.210.12:FF:000001">
    <property type="entry name" value="GTPase Obg"/>
    <property type="match status" value="1"/>
</dbReference>
<dbReference type="GO" id="GO:0000287">
    <property type="term" value="F:magnesium ion binding"/>
    <property type="evidence" value="ECO:0007669"/>
    <property type="project" value="InterPro"/>
</dbReference>
<dbReference type="PATRIC" id="fig|1359157.3.peg.526"/>
<dbReference type="InterPro" id="IPR014100">
    <property type="entry name" value="GTP-bd_Obg/CgtA"/>
</dbReference>
<dbReference type="PIRSF" id="PIRSF002401">
    <property type="entry name" value="GTP_bd_Obg/CgtA"/>
    <property type="match status" value="1"/>
</dbReference>
<feature type="binding site" evidence="8">
    <location>
        <position position="173"/>
    </location>
    <ligand>
        <name>Mg(2+)</name>
        <dbReference type="ChEBI" id="CHEBI:18420"/>
    </ligand>
</feature>
<evidence type="ECO:0000259" key="10">
    <source>
        <dbReference type="PROSITE" id="PS51883"/>
    </source>
</evidence>
<dbReference type="SUPFAM" id="SSF82051">
    <property type="entry name" value="Obg GTP-binding protein N-terminal domain"/>
    <property type="match status" value="1"/>
</dbReference>
<comment type="subcellular location">
    <subcellularLocation>
        <location evidence="8">Cytoplasm</location>
    </subcellularLocation>
</comment>
<dbReference type="GO" id="GO:0003924">
    <property type="term" value="F:GTPase activity"/>
    <property type="evidence" value="ECO:0007669"/>
    <property type="project" value="UniProtKB-UniRule"/>
</dbReference>
<evidence type="ECO:0000256" key="2">
    <source>
        <dbReference type="ARBA" id="ARBA00022490"/>
    </source>
</evidence>
<dbReference type="NCBIfam" id="TIGR02729">
    <property type="entry name" value="Obg_CgtA"/>
    <property type="match status" value="1"/>
</dbReference>
<comment type="caution">
    <text evidence="11">The sequence shown here is derived from an EMBL/GenBank/DDBJ whole genome shotgun (WGS) entry which is preliminary data.</text>
</comment>
<dbReference type="GO" id="GO:0005525">
    <property type="term" value="F:GTP binding"/>
    <property type="evidence" value="ECO:0007669"/>
    <property type="project" value="UniProtKB-UniRule"/>
</dbReference>
<feature type="binding site" evidence="8">
    <location>
        <position position="193"/>
    </location>
    <ligand>
        <name>Mg(2+)</name>
        <dbReference type="ChEBI" id="CHEBI:18420"/>
    </ligand>
</feature>
<dbReference type="InterPro" id="IPR031167">
    <property type="entry name" value="G_OBG"/>
</dbReference>
<keyword evidence="6 8" id="KW-0460">Magnesium</keyword>
<evidence type="ECO:0000256" key="3">
    <source>
        <dbReference type="ARBA" id="ARBA00022723"/>
    </source>
</evidence>
<evidence type="ECO:0000256" key="6">
    <source>
        <dbReference type="ARBA" id="ARBA00022842"/>
    </source>
</evidence>
<evidence type="ECO:0000256" key="5">
    <source>
        <dbReference type="ARBA" id="ARBA00022801"/>
    </source>
</evidence>
<dbReference type="InterPro" id="IPR006073">
    <property type="entry name" value="GTP-bd"/>
</dbReference>
<proteinExistence type="inferred from homology"/>
<dbReference type="PRINTS" id="PR00326">
    <property type="entry name" value="GTP1OBG"/>
</dbReference>
<keyword evidence="5 8" id="KW-0378">Hydrolase</keyword>
<reference evidence="11 12" key="1">
    <citation type="submission" date="2015-01" db="EMBL/GenBank/DDBJ databases">
        <title>Genome Sequencing of Rickettsiales.</title>
        <authorList>
            <person name="Daugherty S.C."/>
            <person name="Su Q."/>
            <person name="Abolude K."/>
            <person name="Beier-Sexton M."/>
            <person name="Carlyon J.A."/>
            <person name="Carter R."/>
            <person name="Day N.P."/>
            <person name="Dumler S.J."/>
            <person name="Dyachenko V."/>
            <person name="Godinez A."/>
            <person name="Kurtti T.J."/>
            <person name="Lichay M."/>
            <person name="Mullins K.E."/>
            <person name="Ott S."/>
            <person name="Pappas-Brown V."/>
            <person name="Paris D.H."/>
            <person name="Patel P."/>
            <person name="Richards A.L."/>
            <person name="Sadzewicz L."/>
            <person name="Sears K."/>
            <person name="Seidman D."/>
            <person name="Sengamalay N."/>
            <person name="Stenos J."/>
            <person name="Tallon L.J."/>
            <person name="Vincent G."/>
            <person name="Fraser C.M."/>
            <person name="Munderloh U."/>
            <person name="Dunning-Hotopp J.C."/>
        </authorList>
    </citation>
    <scope>NUCLEOTIDE SEQUENCE [LARGE SCALE GENOMIC DNA]</scope>
    <source>
        <strain evidence="11 12">CRT53-1</strain>
    </source>
</reference>
<dbReference type="AlphaFoldDB" id="A0A0F3Q1Z0"/>
<dbReference type="GO" id="GO:0042254">
    <property type="term" value="P:ribosome biogenesis"/>
    <property type="evidence" value="ECO:0007669"/>
    <property type="project" value="UniProtKB-UniRule"/>
</dbReference>
<organism evidence="11 12">
    <name type="scientific">Anaplasma phagocytophilum str. CRT53-1</name>
    <dbReference type="NCBI Taxonomy" id="1359157"/>
    <lineage>
        <taxon>Bacteria</taxon>
        <taxon>Pseudomonadati</taxon>
        <taxon>Pseudomonadota</taxon>
        <taxon>Alphaproteobacteria</taxon>
        <taxon>Rickettsiales</taxon>
        <taxon>Anaplasmataceae</taxon>
        <taxon>Anaplasma</taxon>
        <taxon>phagocytophilum group</taxon>
    </lineage>
</organism>
<dbReference type="InterPro" id="IPR006074">
    <property type="entry name" value="GTP1-OBG_CS"/>
</dbReference>
<comment type="subunit">
    <text evidence="8">Monomer.</text>
</comment>
<evidence type="ECO:0000256" key="4">
    <source>
        <dbReference type="ARBA" id="ARBA00022741"/>
    </source>
</evidence>
<dbReference type="NCBIfam" id="TIGR00231">
    <property type="entry name" value="small_GTP"/>
    <property type="match status" value="1"/>
</dbReference>
<dbReference type="PANTHER" id="PTHR11702">
    <property type="entry name" value="DEVELOPMENTALLY REGULATED GTP-BINDING PROTEIN-RELATED"/>
    <property type="match status" value="1"/>
</dbReference>
<dbReference type="InterPro" id="IPR006169">
    <property type="entry name" value="GTP1_OBG_dom"/>
</dbReference>
<evidence type="ECO:0000256" key="8">
    <source>
        <dbReference type="HAMAP-Rule" id="MF_01454"/>
    </source>
</evidence>
<dbReference type="GO" id="GO:0043022">
    <property type="term" value="F:ribosome binding"/>
    <property type="evidence" value="ECO:0007669"/>
    <property type="project" value="UniProtKB-ARBA"/>
</dbReference>
<comment type="function">
    <text evidence="8">An essential GTPase which binds GTP, GDP and possibly (p)ppGpp with moderate affinity, with high nucleotide exchange rates and a fairly low GTP hydrolysis rate. Plays a role in control of the cell cycle, stress response, ribosome biogenesis and in those bacteria that undergo differentiation, in morphogenesis control.</text>
</comment>
<dbReference type="EC" id="3.6.5.-" evidence="8"/>
<dbReference type="PROSITE" id="PS00905">
    <property type="entry name" value="GTP1_OBG"/>
    <property type="match status" value="1"/>
</dbReference>
<evidence type="ECO:0000313" key="12">
    <source>
        <dbReference type="Proteomes" id="UP000033722"/>
    </source>
</evidence>
<dbReference type="Gene3D" id="2.70.210.12">
    <property type="entry name" value="GTP1/OBG domain"/>
    <property type="match status" value="1"/>
</dbReference>
<evidence type="ECO:0000313" key="11">
    <source>
        <dbReference type="EMBL" id="KJV86166.1"/>
    </source>
</evidence>
<gene>
    <name evidence="11" type="primary">cgtA</name>
    <name evidence="8" type="synonym">obg</name>
    <name evidence="11" type="ORF">APHCRT_0813</name>
</gene>
<dbReference type="GO" id="GO:0005737">
    <property type="term" value="C:cytoplasm"/>
    <property type="evidence" value="ECO:0007669"/>
    <property type="project" value="UniProtKB-SubCell"/>
</dbReference>
<keyword evidence="2 8" id="KW-0963">Cytoplasm</keyword>
<dbReference type="Pfam" id="PF01018">
    <property type="entry name" value="GTP1_OBG"/>
    <property type="match status" value="1"/>
</dbReference>
<evidence type="ECO:0000259" key="9">
    <source>
        <dbReference type="PROSITE" id="PS51710"/>
    </source>
</evidence>
<feature type="domain" description="OBG-type G" evidence="9">
    <location>
        <begin position="160"/>
        <end position="338"/>
    </location>
</feature>
<dbReference type="InterPro" id="IPR027417">
    <property type="entry name" value="P-loop_NTPase"/>
</dbReference>